<evidence type="ECO:0000259" key="6">
    <source>
        <dbReference type="PROSITE" id="PS50929"/>
    </source>
</evidence>
<comment type="caution">
    <text evidence="7">The sequence shown here is derived from an EMBL/GenBank/DDBJ whole genome shotgun (WGS) entry which is preliminary data.</text>
</comment>
<feature type="non-terminal residue" evidence="7">
    <location>
        <position position="130"/>
    </location>
</feature>
<dbReference type="InterPro" id="IPR039421">
    <property type="entry name" value="Type_1_exporter"/>
</dbReference>
<evidence type="ECO:0000256" key="5">
    <source>
        <dbReference type="SAM" id="Phobius"/>
    </source>
</evidence>
<evidence type="ECO:0000256" key="2">
    <source>
        <dbReference type="ARBA" id="ARBA00022692"/>
    </source>
</evidence>
<dbReference type="Pfam" id="PF00664">
    <property type="entry name" value="ABC_membrane"/>
    <property type="match status" value="1"/>
</dbReference>
<dbReference type="InterPro" id="IPR011527">
    <property type="entry name" value="ABC1_TM_dom"/>
</dbReference>
<evidence type="ECO:0000313" key="8">
    <source>
        <dbReference type="Proteomes" id="UP000554482"/>
    </source>
</evidence>
<evidence type="ECO:0000256" key="3">
    <source>
        <dbReference type="ARBA" id="ARBA00022989"/>
    </source>
</evidence>
<feature type="transmembrane region" description="Helical" evidence="5">
    <location>
        <begin position="86"/>
        <end position="113"/>
    </location>
</feature>
<dbReference type="OrthoDB" id="6500128at2759"/>
<dbReference type="GO" id="GO:0005524">
    <property type="term" value="F:ATP binding"/>
    <property type="evidence" value="ECO:0007669"/>
    <property type="project" value="InterPro"/>
</dbReference>
<dbReference type="SUPFAM" id="SSF90123">
    <property type="entry name" value="ABC transporter transmembrane region"/>
    <property type="match status" value="1"/>
</dbReference>
<evidence type="ECO:0000256" key="4">
    <source>
        <dbReference type="ARBA" id="ARBA00023136"/>
    </source>
</evidence>
<dbReference type="PROSITE" id="PS50929">
    <property type="entry name" value="ABC_TM1F"/>
    <property type="match status" value="1"/>
</dbReference>
<dbReference type="PANTHER" id="PTHR24221">
    <property type="entry name" value="ATP-BINDING CASSETTE SUB-FAMILY B"/>
    <property type="match status" value="1"/>
</dbReference>
<keyword evidence="8" id="KW-1185">Reference proteome</keyword>
<keyword evidence="3 5" id="KW-1133">Transmembrane helix</keyword>
<feature type="domain" description="ABC transmembrane type-1" evidence="6">
    <location>
        <begin position="1"/>
        <end position="130"/>
    </location>
</feature>
<gene>
    <name evidence="7" type="ORF">FRX31_031619</name>
</gene>
<comment type="subcellular location">
    <subcellularLocation>
        <location evidence="1">Membrane</location>
        <topology evidence="1">Multi-pass membrane protein</topology>
    </subcellularLocation>
</comment>
<dbReference type="EMBL" id="JABWDY010039595">
    <property type="protein sequence ID" value="KAF5178793.1"/>
    <property type="molecule type" value="Genomic_DNA"/>
</dbReference>
<evidence type="ECO:0000313" key="7">
    <source>
        <dbReference type="EMBL" id="KAF5178793.1"/>
    </source>
</evidence>
<dbReference type="PANTHER" id="PTHR24221:SF621">
    <property type="entry name" value="ABC TRANSPORTER B FAMILY MEMBER 21"/>
    <property type="match status" value="1"/>
</dbReference>
<sequence length="130" mass="13991">MFIVLGVASFIAAPATTYFFSVAGCRLIKRIRSLCFEKVVHMEIDWFDEPEHSSGAIGARLSADAATVRSLVGDALSLLVQNTASAISGLVFAFSANWILAFIVLVLLPLVGLNGYVQMKFMKGFSADAK</sequence>
<dbReference type="GO" id="GO:0016020">
    <property type="term" value="C:membrane"/>
    <property type="evidence" value="ECO:0007669"/>
    <property type="project" value="UniProtKB-SubCell"/>
</dbReference>
<keyword evidence="4 5" id="KW-0472">Membrane</keyword>
<evidence type="ECO:0000256" key="1">
    <source>
        <dbReference type="ARBA" id="ARBA00004141"/>
    </source>
</evidence>
<dbReference type="AlphaFoldDB" id="A0A7J6V1T6"/>
<dbReference type="GO" id="GO:0140359">
    <property type="term" value="F:ABC-type transporter activity"/>
    <property type="evidence" value="ECO:0007669"/>
    <property type="project" value="InterPro"/>
</dbReference>
<reference evidence="7 8" key="1">
    <citation type="submission" date="2020-06" db="EMBL/GenBank/DDBJ databases">
        <title>Transcriptomic and genomic resources for Thalictrum thalictroides and T. hernandezii: Facilitating candidate gene discovery in an emerging model plant lineage.</title>
        <authorList>
            <person name="Arias T."/>
            <person name="Riano-Pachon D.M."/>
            <person name="Di Stilio V.S."/>
        </authorList>
    </citation>
    <scope>NUCLEOTIDE SEQUENCE [LARGE SCALE GENOMIC DNA]</scope>
    <source>
        <strain evidence="8">cv. WT478/WT964</strain>
        <tissue evidence="7">Leaves</tissue>
    </source>
</reference>
<protein>
    <submittedName>
        <fullName evidence="7">Abc transporter b family member</fullName>
    </submittedName>
</protein>
<dbReference type="InterPro" id="IPR036640">
    <property type="entry name" value="ABC1_TM_sf"/>
</dbReference>
<proteinExistence type="predicted"/>
<keyword evidence="2 5" id="KW-0812">Transmembrane</keyword>
<dbReference type="Proteomes" id="UP000554482">
    <property type="component" value="Unassembled WGS sequence"/>
</dbReference>
<accession>A0A7J6V1T6</accession>
<organism evidence="7 8">
    <name type="scientific">Thalictrum thalictroides</name>
    <name type="common">Rue-anemone</name>
    <name type="synonym">Anemone thalictroides</name>
    <dbReference type="NCBI Taxonomy" id="46969"/>
    <lineage>
        <taxon>Eukaryota</taxon>
        <taxon>Viridiplantae</taxon>
        <taxon>Streptophyta</taxon>
        <taxon>Embryophyta</taxon>
        <taxon>Tracheophyta</taxon>
        <taxon>Spermatophyta</taxon>
        <taxon>Magnoliopsida</taxon>
        <taxon>Ranunculales</taxon>
        <taxon>Ranunculaceae</taxon>
        <taxon>Thalictroideae</taxon>
        <taxon>Thalictrum</taxon>
    </lineage>
</organism>
<dbReference type="Gene3D" id="1.20.1560.10">
    <property type="entry name" value="ABC transporter type 1, transmembrane domain"/>
    <property type="match status" value="1"/>
</dbReference>
<name>A0A7J6V1T6_THATH</name>